<sequence length="104" mass="11269">MSSRPPPQTVVPHALSQSCRPPQSWLCLLRPLSCLLNLPMSSCLQSPLALTQMPFTMPSPHSVCPLTWVWNGPVLTPAILPVAAAAMELLLQPASLAHPPRWMG</sequence>
<protein>
    <submittedName>
        <fullName evidence="1">RCG25303</fullName>
    </submittedName>
</protein>
<evidence type="ECO:0000313" key="1">
    <source>
        <dbReference type="EMBL" id="EDL77069.1"/>
    </source>
</evidence>
<name>A6I3F8_RAT</name>
<accession>A6I3F8</accession>
<organism evidence="1 2">
    <name type="scientific">Rattus norvegicus</name>
    <name type="common">Rat</name>
    <dbReference type="NCBI Taxonomy" id="10116"/>
    <lineage>
        <taxon>Eukaryota</taxon>
        <taxon>Metazoa</taxon>
        <taxon>Chordata</taxon>
        <taxon>Craniata</taxon>
        <taxon>Vertebrata</taxon>
        <taxon>Euteleostomi</taxon>
        <taxon>Mammalia</taxon>
        <taxon>Eutheria</taxon>
        <taxon>Euarchontoglires</taxon>
        <taxon>Glires</taxon>
        <taxon>Rodentia</taxon>
        <taxon>Myomorpha</taxon>
        <taxon>Muroidea</taxon>
        <taxon>Muridae</taxon>
        <taxon>Murinae</taxon>
        <taxon>Rattus</taxon>
    </lineage>
</organism>
<dbReference type="Proteomes" id="UP000234681">
    <property type="component" value="Chromosome 8"/>
</dbReference>
<dbReference type="AlphaFoldDB" id="A6I3F8"/>
<gene>
    <name evidence="1" type="ORF">rCG_25303</name>
</gene>
<dbReference type="EMBL" id="CH473954">
    <property type="protein sequence ID" value="EDL77069.1"/>
    <property type="molecule type" value="Genomic_DNA"/>
</dbReference>
<evidence type="ECO:0000313" key="2">
    <source>
        <dbReference type="Proteomes" id="UP000234681"/>
    </source>
</evidence>
<proteinExistence type="predicted"/>
<dbReference type="PROSITE" id="PS51257">
    <property type="entry name" value="PROKAR_LIPOPROTEIN"/>
    <property type="match status" value="1"/>
</dbReference>
<feature type="non-terminal residue" evidence="1">
    <location>
        <position position="104"/>
    </location>
</feature>
<reference evidence="1 2" key="1">
    <citation type="submission" date="2005-09" db="EMBL/GenBank/DDBJ databases">
        <authorList>
            <person name="Mural R.J."/>
            <person name="Li P.W."/>
            <person name="Adams M.D."/>
            <person name="Amanatides P.G."/>
            <person name="Baden-Tillson H."/>
            <person name="Barnstead M."/>
            <person name="Chin S.H."/>
            <person name="Dew I."/>
            <person name="Evans C.A."/>
            <person name="Ferriera S."/>
            <person name="Flanigan M."/>
            <person name="Fosler C."/>
            <person name="Glodek A."/>
            <person name="Gu Z."/>
            <person name="Holt R.A."/>
            <person name="Jennings D."/>
            <person name="Kraft C.L."/>
            <person name="Lu F."/>
            <person name="Nguyen T."/>
            <person name="Nusskern D.R."/>
            <person name="Pfannkoch C.M."/>
            <person name="Sitter C."/>
            <person name="Sutton G.G."/>
            <person name="Venter J.C."/>
            <person name="Wang Z."/>
            <person name="Woodage T."/>
            <person name="Zheng X.H."/>
            <person name="Zhong F."/>
        </authorList>
    </citation>
    <scope>NUCLEOTIDE SEQUENCE [LARGE SCALE GENOMIC DNA]</scope>
    <source>
        <strain>BN</strain>
        <strain evidence="2">Sprague-Dawley</strain>
    </source>
</reference>